<feature type="transmembrane region" description="Helical" evidence="7">
    <location>
        <begin position="85"/>
        <end position="102"/>
    </location>
</feature>
<keyword evidence="5 7" id="KW-1133">Transmembrane helix</keyword>
<dbReference type="OrthoDB" id="9811198at2"/>
<organism evidence="9 10">
    <name type="scientific">Cupriavidus agavae</name>
    <dbReference type="NCBI Taxonomy" id="1001822"/>
    <lineage>
        <taxon>Bacteria</taxon>
        <taxon>Pseudomonadati</taxon>
        <taxon>Pseudomonadota</taxon>
        <taxon>Betaproteobacteria</taxon>
        <taxon>Burkholderiales</taxon>
        <taxon>Burkholderiaceae</taxon>
        <taxon>Cupriavidus</taxon>
    </lineage>
</organism>
<dbReference type="Pfam" id="PF02308">
    <property type="entry name" value="MgtC"/>
    <property type="match status" value="1"/>
</dbReference>
<dbReference type="RefSeq" id="WP_130390924.1">
    <property type="nucleotide sequence ID" value="NZ_SGXM01000001.1"/>
</dbReference>
<reference evidence="9 10" key="1">
    <citation type="journal article" date="2015" name="Stand. Genomic Sci.">
        <title>Genomic Encyclopedia of Bacterial and Archaeal Type Strains, Phase III: the genomes of soil and plant-associated and newly described type strains.</title>
        <authorList>
            <person name="Whitman W.B."/>
            <person name="Woyke T."/>
            <person name="Klenk H.P."/>
            <person name="Zhou Y."/>
            <person name="Lilburn T.G."/>
            <person name="Beck B.J."/>
            <person name="De Vos P."/>
            <person name="Vandamme P."/>
            <person name="Eisen J.A."/>
            <person name="Garrity G."/>
            <person name="Hugenholtz P."/>
            <person name="Kyrpides N.C."/>
        </authorList>
    </citation>
    <scope>NUCLEOTIDE SEQUENCE [LARGE SCALE GENOMIC DNA]</scope>
    <source>
        <strain evidence="9 10">ASC-9842</strain>
    </source>
</reference>
<evidence type="ECO:0000256" key="1">
    <source>
        <dbReference type="ARBA" id="ARBA00004651"/>
    </source>
</evidence>
<evidence type="ECO:0000256" key="6">
    <source>
        <dbReference type="ARBA" id="ARBA00023136"/>
    </source>
</evidence>
<sequence>MDGIWSEVYSTLRSEFSDVPNASELTKILVRLTLACLLGGMIGWERESAGKAAGLRTHMLVAMGSALFVLVPLLAGTQLADMSRVLQGLIAGIGFLGAGAIIKHKDEQDIRGLTTAASIWTTAAIGVACGLGRESTAVIATLFGLAILQVLYRVKK</sequence>
<dbReference type="InterPro" id="IPR003416">
    <property type="entry name" value="MgtC/SapB/SrpB/YhiD_fam"/>
</dbReference>
<name>A0A4Q7S929_9BURK</name>
<evidence type="ECO:0000259" key="8">
    <source>
        <dbReference type="Pfam" id="PF02308"/>
    </source>
</evidence>
<dbReference type="PANTHER" id="PTHR33778">
    <property type="entry name" value="PROTEIN MGTC"/>
    <property type="match status" value="1"/>
</dbReference>
<evidence type="ECO:0000256" key="4">
    <source>
        <dbReference type="ARBA" id="ARBA00022692"/>
    </source>
</evidence>
<evidence type="ECO:0000256" key="3">
    <source>
        <dbReference type="ARBA" id="ARBA00022475"/>
    </source>
</evidence>
<comment type="caution">
    <text evidence="9">The sequence shown here is derived from an EMBL/GenBank/DDBJ whole genome shotgun (WGS) entry which is preliminary data.</text>
</comment>
<evidence type="ECO:0000256" key="2">
    <source>
        <dbReference type="ARBA" id="ARBA00009298"/>
    </source>
</evidence>
<feature type="domain" description="MgtC/SapB/SrpB/YhiD N-terminal" evidence="8">
    <location>
        <begin position="32"/>
        <end position="155"/>
    </location>
</feature>
<dbReference type="InterPro" id="IPR049177">
    <property type="entry name" value="MgtC_SapB_SrpB_YhiD_N"/>
</dbReference>
<feature type="transmembrane region" description="Helical" evidence="7">
    <location>
        <begin position="28"/>
        <end position="45"/>
    </location>
</feature>
<evidence type="ECO:0000256" key="7">
    <source>
        <dbReference type="RuleBase" id="RU365041"/>
    </source>
</evidence>
<keyword evidence="10" id="KW-1185">Reference proteome</keyword>
<comment type="subcellular location">
    <subcellularLocation>
        <location evidence="7">Cell inner membrane</location>
        <topology evidence="7">Multi-pass membrane protein</topology>
    </subcellularLocation>
    <subcellularLocation>
        <location evidence="1">Cell membrane</location>
        <topology evidence="1">Multi-pass membrane protein</topology>
    </subcellularLocation>
</comment>
<evidence type="ECO:0000313" key="9">
    <source>
        <dbReference type="EMBL" id="RZT42976.1"/>
    </source>
</evidence>
<keyword evidence="3" id="KW-1003">Cell membrane</keyword>
<dbReference type="PANTHER" id="PTHR33778:SF1">
    <property type="entry name" value="MAGNESIUM TRANSPORTER YHID-RELATED"/>
    <property type="match status" value="1"/>
</dbReference>
<dbReference type="Proteomes" id="UP000291078">
    <property type="component" value="Unassembled WGS sequence"/>
</dbReference>
<protein>
    <recommendedName>
        <fullName evidence="7">Protein MgtC</fullName>
    </recommendedName>
</protein>
<comment type="similarity">
    <text evidence="2 7">Belongs to the MgtC/SapB family.</text>
</comment>
<evidence type="ECO:0000256" key="5">
    <source>
        <dbReference type="ARBA" id="ARBA00022989"/>
    </source>
</evidence>
<dbReference type="AlphaFoldDB" id="A0A4Q7S929"/>
<dbReference type="GO" id="GO:0005886">
    <property type="term" value="C:plasma membrane"/>
    <property type="evidence" value="ECO:0007669"/>
    <property type="project" value="UniProtKB-SubCell"/>
</dbReference>
<dbReference type="PRINTS" id="PR01837">
    <property type="entry name" value="MGTCSAPBPROT"/>
</dbReference>
<evidence type="ECO:0000313" key="10">
    <source>
        <dbReference type="Proteomes" id="UP000291078"/>
    </source>
</evidence>
<feature type="transmembrane region" description="Helical" evidence="7">
    <location>
        <begin position="137"/>
        <end position="154"/>
    </location>
</feature>
<feature type="transmembrane region" description="Helical" evidence="7">
    <location>
        <begin position="57"/>
        <end position="79"/>
    </location>
</feature>
<accession>A0A4Q7S929</accession>
<keyword evidence="6 7" id="KW-0472">Membrane</keyword>
<feature type="transmembrane region" description="Helical" evidence="7">
    <location>
        <begin position="114"/>
        <end position="131"/>
    </location>
</feature>
<dbReference type="EMBL" id="SGXM01000001">
    <property type="protein sequence ID" value="RZT42976.1"/>
    <property type="molecule type" value="Genomic_DNA"/>
</dbReference>
<proteinExistence type="inferred from homology"/>
<gene>
    <name evidence="9" type="ORF">EV147_2022</name>
</gene>
<keyword evidence="4 7" id="KW-0812">Transmembrane</keyword>
<keyword evidence="7" id="KW-0997">Cell inner membrane</keyword>